<evidence type="ECO:0000256" key="1">
    <source>
        <dbReference type="SAM" id="MobiDB-lite"/>
    </source>
</evidence>
<comment type="caution">
    <text evidence="2">The sequence shown here is derived from an EMBL/GenBank/DDBJ whole genome shotgun (WGS) entry which is preliminary data.</text>
</comment>
<proteinExistence type="predicted"/>
<gene>
    <name evidence="2" type="ORF">K875_03840</name>
</gene>
<organism evidence="2 3">
    <name type="scientific">Mycobacterium [tuberculosis] TKK-01-0051</name>
    <dbReference type="NCBI Taxonomy" id="1324261"/>
    <lineage>
        <taxon>Bacteria</taxon>
        <taxon>Bacillati</taxon>
        <taxon>Actinomycetota</taxon>
        <taxon>Actinomycetes</taxon>
        <taxon>Mycobacteriales</taxon>
        <taxon>Mycobacteriaceae</taxon>
        <taxon>Mycobacterium</taxon>
        <taxon>Mycobacterium avium complex (MAC)</taxon>
    </lineage>
</organism>
<accession>A0A051TVD6</accession>
<dbReference type="AlphaFoldDB" id="A0A051TVD6"/>
<evidence type="ECO:0000313" key="3">
    <source>
        <dbReference type="Proteomes" id="UP000025947"/>
    </source>
</evidence>
<feature type="region of interest" description="Disordered" evidence="1">
    <location>
        <begin position="1"/>
        <end position="27"/>
    </location>
</feature>
<protein>
    <submittedName>
        <fullName evidence="2">Uncharacterized protein</fullName>
    </submittedName>
</protein>
<name>A0A051TVD6_9MYCO</name>
<keyword evidence="3" id="KW-1185">Reference proteome</keyword>
<dbReference type="EMBL" id="JLXW01000010">
    <property type="protein sequence ID" value="KBZ60889.1"/>
    <property type="molecule type" value="Genomic_DNA"/>
</dbReference>
<dbReference type="Proteomes" id="UP000025947">
    <property type="component" value="Unassembled WGS sequence"/>
</dbReference>
<feature type="compositionally biased region" description="Polar residues" evidence="1">
    <location>
        <begin position="8"/>
        <end position="22"/>
    </location>
</feature>
<sequence length="209" mass="22898">MHHCRSRFGTSNMLNPSKQNGHSYIFGGRSFRGLPPLARKPSPDGCCRGEGSRHRRCLACRRKTWRGRPAPSTVRVPQAEHGSRSVALLAKADGARSGCSHQPRPARPCLRPTDYRSCSGHQAGVLRARAWPGRPGWVSPRTAPGGRLRISAAKLFRSLWPTAQAPPAVPRRFSRTVLSPRFPLEFDGRASGTWLGAASRRPGCGYGRC</sequence>
<evidence type="ECO:0000313" key="2">
    <source>
        <dbReference type="EMBL" id="KBZ60889.1"/>
    </source>
</evidence>
<dbReference type="HOGENOM" id="CLU_1314292_0_0_11"/>
<reference evidence="2 3" key="1">
    <citation type="submission" date="2014-04" db="EMBL/GenBank/DDBJ databases">
        <title>The Genome Sequence of Mycobacterium tuberculosis TKK-01-0051.</title>
        <authorList>
            <consortium name="The Broad Institute Genomics Platform"/>
            <consortium name="The Broad Institute Genome Sequencing Center for Infectious Disease"/>
            <person name="Earl A.M."/>
            <person name="Cohen K."/>
            <person name="Pym A."/>
            <person name="Bishai W."/>
            <person name="Maharaj K."/>
            <person name="Desjardins C."/>
            <person name="Abeel T."/>
            <person name="Young S."/>
            <person name="Zeng Q."/>
            <person name="Gargeya S."/>
            <person name="Abouelleil A."/>
            <person name="Alvarado L."/>
            <person name="Chapman S.B."/>
            <person name="Gainer-Dewar J."/>
            <person name="Goldberg J."/>
            <person name="Griggs A."/>
            <person name="Gujja S."/>
            <person name="Hansen M."/>
            <person name="Howarth C."/>
            <person name="Imamovic A."/>
            <person name="Larimer J."/>
            <person name="Murphy C."/>
            <person name="Naylor J."/>
            <person name="Pearson M."/>
            <person name="Poon T.W."/>
            <person name="Priest M."/>
            <person name="Roberts A."/>
            <person name="Saif S."/>
            <person name="Shea T."/>
            <person name="Sykes S."/>
            <person name="Wortman J."/>
            <person name="Nusbaum C."/>
            <person name="Birren B."/>
        </authorList>
    </citation>
    <scope>NUCLEOTIDE SEQUENCE [LARGE SCALE GENOMIC DNA]</scope>
    <source>
        <strain evidence="2 3">TKK-01-0051</strain>
    </source>
</reference>